<dbReference type="PANTHER" id="PTHR39344">
    <property type="entry name" value="UPF0182 PROTEIN SLL1060"/>
    <property type="match status" value="1"/>
</dbReference>
<sequence>QSDPGSYGQLTLFEIPVEDQVPGPRQVEALVEQDPVISQQFSLWRTGGSQVWTGHLHMIPVGETLLYMEPVFLAAEEDAIPELRRFVVSDGYRVSMEPTLVEAIAELQGVQPEFTEEILSELEGVDGIVGLVGNWPTEALQLLEEAELAVRNLDFATFGQLLQELRQLLQDLSLREGL</sequence>
<gene>
    <name evidence="5" type="ORF">METZ01_LOCUS310931</name>
</gene>
<name>A0A382NCU9_9ZZZZ</name>
<dbReference type="InterPro" id="IPR005372">
    <property type="entry name" value="UPF0182"/>
</dbReference>
<feature type="non-terminal residue" evidence="5">
    <location>
        <position position="1"/>
    </location>
</feature>
<protein>
    <submittedName>
        <fullName evidence="5">Uncharacterized protein</fullName>
    </submittedName>
</protein>
<keyword evidence="1" id="KW-1003">Cell membrane</keyword>
<reference evidence="5" key="1">
    <citation type="submission" date="2018-05" db="EMBL/GenBank/DDBJ databases">
        <authorList>
            <person name="Lanie J.A."/>
            <person name="Ng W.-L."/>
            <person name="Kazmierczak K.M."/>
            <person name="Andrzejewski T.M."/>
            <person name="Davidsen T.M."/>
            <person name="Wayne K.J."/>
            <person name="Tettelin H."/>
            <person name="Glass J.I."/>
            <person name="Rusch D."/>
            <person name="Podicherti R."/>
            <person name="Tsui H.-C.T."/>
            <person name="Winkler M.E."/>
        </authorList>
    </citation>
    <scope>NUCLEOTIDE SEQUENCE</scope>
</reference>
<evidence type="ECO:0000256" key="4">
    <source>
        <dbReference type="ARBA" id="ARBA00023136"/>
    </source>
</evidence>
<dbReference type="GO" id="GO:0005576">
    <property type="term" value="C:extracellular region"/>
    <property type="evidence" value="ECO:0007669"/>
    <property type="project" value="TreeGrafter"/>
</dbReference>
<dbReference type="AlphaFoldDB" id="A0A382NCU9"/>
<evidence type="ECO:0000313" key="5">
    <source>
        <dbReference type="EMBL" id="SVC58077.1"/>
    </source>
</evidence>
<proteinExistence type="predicted"/>
<evidence type="ECO:0000256" key="2">
    <source>
        <dbReference type="ARBA" id="ARBA00022692"/>
    </source>
</evidence>
<organism evidence="5">
    <name type="scientific">marine metagenome</name>
    <dbReference type="NCBI Taxonomy" id="408172"/>
    <lineage>
        <taxon>unclassified sequences</taxon>
        <taxon>metagenomes</taxon>
        <taxon>ecological metagenomes</taxon>
    </lineage>
</organism>
<keyword evidence="4" id="KW-0472">Membrane</keyword>
<evidence type="ECO:0000256" key="1">
    <source>
        <dbReference type="ARBA" id="ARBA00022475"/>
    </source>
</evidence>
<dbReference type="GO" id="GO:0016020">
    <property type="term" value="C:membrane"/>
    <property type="evidence" value="ECO:0007669"/>
    <property type="project" value="InterPro"/>
</dbReference>
<dbReference type="PANTHER" id="PTHR39344:SF1">
    <property type="entry name" value="UPF0182 PROTEIN SLL1060"/>
    <property type="match status" value="1"/>
</dbReference>
<evidence type="ECO:0000256" key="3">
    <source>
        <dbReference type="ARBA" id="ARBA00022989"/>
    </source>
</evidence>
<accession>A0A382NCU9</accession>
<keyword evidence="3" id="KW-1133">Transmembrane helix</keyword>
<keyword evidence="2" id="KW-0812">Transmembrane</keyword>
<dbReference type="EMBL" id="UINC01099083">
    <property type="protein sequence ID" value="SVC58077.1"/>
    <property type="molecule type" value="Genomic_DNA"/>
</dbReference>
<dbReference type="Pfam" id="PF03699">
    <property type="entry name" value="UPF0182"/>
    <property type="match status" value="1"/>
</dbReference>